<dbReference type="Gene3D" id="3.20.20.80">
    <property type="entry name" value="Glycosidases"/>
    <property type="match status" value="1"/>
</dbReference>
<keyword evidence="3" id="KW-0378">Hydrolase</keyword>
<evidence type="ECO:0000256" key="1">
    <source>
        <dbReference type="ARBA" id="ARBA00005382"/>
    </source>
</evidence>
<reference evidence="4" key="1">
    <citation type="submission" date="2020-10" db="EMBL/GenBank/DDBJ databases">
        <authorList>
            <person name="Gilroy R."/>
        </authorList>
    </citation>
    <scope>NUCLEOTIDE SEQUENCE</scope>
    <source>
        <strain evidence="4">1370</strain>
    </source>
</reference>
<dbReference type="GO" id="GO:0004348">
    <property type="term" value="F:glucosylceramidase activity"/>
    <property type="evidence" value="ECO:0007669"/>
    <property type="project" value="InterPro"/>
</dbReference>
<organism evidence="4 5">
    <name type="scientific">Candidatus Faeciplasma avium</name>
    <dbReference type="NCBI Taxonomy" id="2840798"/>
    <lineage>
        <taxon>Bacteria</taxon>
        <taxon>Bacillati</taxon>
        <taxon>Bacillota</taxon>
        <taxon>Clostridia</taxon>
        <taxon>Eubacteriales</taxon>
        <taxon>Oscillospiraceae</taxon>
        <taxon>Oscillospiraceae incertae sedis</taxon>
        <taxon>Candidatus Faeciplasma</taxon>
    </lineage>
</organism>
<protein>
    <submittedName>
        <fullName evidence="4">Glucuronoxylanase</fullName>
    </submittedName>
</protein>
<proteinExistence type="inferred from homology"/>
<evidence type="ECO:0000313" key="4">
    <source>
        <dbReference type="EMBL" id="HIV11091.1"/>
    </source>
</evidence>
<dbReference type="AlphaFoldDB" id="A0A9D1NRV0"/>
<name>A0A9D1NRV0_9FIRM</name>
<comment type="caution">
    <text evidence="4">The sequence shown here is derived from an EMBL/GenBank/DDBJ whole genome shotgun (WGS) entry which is preliminary data.</text>
</comment>
<dbReference type="InterPro" id="IPR017853">
    <property type="entry name" value="GH"/>
</dbReference>
<evidence type="ECO:0000313" key="5">
    <source>
        <dbReference type="Proteomes" id="UP000823960"/>
    </source>
</evidence>
<dbReference type="EMBL" id="DVOL01000075">
    <property type="protein sequence ID" value="HIV11091.1"/>
    <property type="molecule type" value="Genomic_DNA"/>
</dbReference>
<dbReference type="PANTHER" id="PTHR11069:SF38">
    <property type="entry name" value="GLUCURONOXYLANASE XYNC"/>
    <property type="match status" value="1"/>
</dbReference>
<dbReference type="GO" id="GO:0016020">
    <property type="term" value="C:membrane"/>
    <property type="evidence" value="ECO:0007669"/>
    <property type="project" value="GOC"/>
</dbReference>
<evidence type="ECO:0000256" key="3">
    <source>
        <dbReference type="ARBA" id="ARBA00022801"/>
    </source>
</evidence>
<keyword evidence="2" id="KW-0732">Signal</keyword>
<gene>
    <name evidence="4" type="ORF">IAD28_05315</name>
</gene>
<dbReference type="InterPro" id="IPR001139">
    <property type="entry name" value="Glyco_hydro_30"/>
</dbReference>
<dbReference type="SUPFAM" id="SSF51011">
    <property type="entry name" value="Glycosyl hydrolase domain"/>
    <property type="match status" value="1"/>
</dbReference>
<sequence length="391" mass="44822">MEVSYLEEHQTIQGFGGINYPTWIDDLTEEQCDTAFKNGEDQLGFTILRIHVDPDSSNWEKELKTAKAAQKEGALIFASPWNPPPALCETFERGDNKYAQRLAHDKYAEYAQHLNDFVTFMRDNGVELYAISIQNEPDYADDWTWWTTEEMMDFIINYSDAIDCRIMSPESFQYRKDFYDVMLKDEEALSRIDIFATHFYGTQKKDMAYPLFEQYGEGKELWMTEVYVPNSSSDADTWPEAVEVAVNISDAMTEGNMQAYVWWYIRRFYGPMKEDGTISKRGYCMAQFSKFVRPGYIRIGATENPAYGVSVSAYKGEDEIIIVAVNHSLTKYAQSFKLSSAPGIEYIEAYTTDSSRNLERTGNVAFDGERFSYVLPAESVTTFVISTSSAE</sequence>
<accession>A0A9D1NRV0</accession>
<dbReference type="Proteomes" id="UP000823960">
    <property type="component" value="Unassembled WGS sequence"/>
</dbReference>
<dbReference type="Gene3D" id="2.60.40.1180">
    <property type="entry name" value="Golgi alpha-mannosidase II"/>
    <property type="match status" value="1"/>
</dbReference>
<dbReference type="PANTHER" id="PTHR11069">
    <property type="entry name" value="GLUCOSYLCERAMIDASE"/>
    <property type="match status" value="1"/>
</dbReference>
<evidence type="ECO:0000256" key="2">
    <source>
        <dbReference type="ARBA" id="ARBA00022729"/>
    </source>
</evidence>
<reference evidence="4" key="2">
    <citation type="journal article" date="2021" name="PeerJ">
        <title>Extensive microbial diversity within the chicken gut microbiome revealed by metagenomics and culture.</title>
        <authorList>
            <person name="Gilroy R."/>
            <person name="Ravi A."/>
            <person name="Getino M."/>
            <person name="Pursley I."/>
            <person name="Horton D.L."/>
            <person name="Alikhan N.F."/>
            <person name="Baker D."/>
            <person name="Gharbi K."/>
            <person name="Hall N."/>
            <person name="Watson M."/>
            <person name="Adriaenssens E.M."/>
            <person name="Foster-Nyarko E."/>
            <person name="Jarju S."/>
            <person name="Secka A."/>
            <person name="Antonio M."/>
            <person name="Oren A."/>
            <person name="Chaudhuri R.R."/>
            <person name="La Ragione R."/>
            <person name="Hildebrand F."/>
            <person name="Pallen M.J."/>
        </authorList>
    </citation>
    <scope>NUCLEOTIDE SEQUENCE</scope>
    <source>
        <strain evidence="4">1370</strain>
    </source>
</reference>
<dbReference type="GO" id="GO:0006665">
    <property type="term" value="P:sphingolipid metabolic process"/>
    <property type="evidence" value="ECO:0007669"/>
    <property type="project" value="InterPro"/>
</dbReference>
<dbReference type="SUPFAM" id="SSF51445">
    <property type="entry name" value="(Trans)glycosidases"/>
    <property type="match status" value="1"/>
</dbReference>
<dbReference type="InterPro" id="IPR013780">
    <property type="entry name" value="Glyco_hydro_b"/>
</dbReference>
<comment type="similarity">
    <text evidence="1">Belongs to the glycosyl hydrolase 30 family.</text>
</comment>